<dbReference type="OrthoDB" id="2086631at2"/>
<reference evidence="1 2" key="1">
    <citation type="submission" date="2018-10" db="EMBL/GenBank/DDBJ databases">
        <title>Isolation from cow dung.</title>
        <authorList>
            <person name="Ling L."/>
        </authorList>
    </citation>
    <scope>NUCLEOTIDE SEQUENCE [LARGE SCALE GENOMIC DNA]</scope>
    <source>
        <strain evidence="1 2">NEAU-LL90</strain>
    </source>
</reference>
<dbReference type="RefSeq" id="WP_122190854.1">
    <property type="nucleotide sequence ID" value="NZ_RFFH01000015.1"/>
</dbReference>
<dbReference type="SUPFAM" id="SSF56399">
    <property type="entry name" value="ADP-ribosylation"/>
    <property type="match status" value="1"/>
</dbReference>
<protein>
    <recommendedName>
        <fullName evidence="3">ADP ribosyltransferase domain-containing protein</fullName>
    </recommendedName>
</protein>
<evidence type="ECO:0000313" key="1">
    <source>
        <dbReference type="EMBL" id="RMI29292.1"/>
    </source>
</evidence>
<dbReference type="Proteomes" id="UP000279275">
    <property type="component" value="Unassembled WGS sequence"/>
</dbReference>
<dbReference type="AlphaFoldDB" id="A0A3M2KUF9"/>
<name>A0A3M2KUF9_9NOCA</name>
<evidence type="ECO:0008006" key="3">
    <source>
        <dbReference type="Google" id="ProtNLM"/>
    </source>
</evidence>
<organism evidence="1 2">
    <name type="scientific">Nocardia stercoris</name>
    <dbReference type="NCBI Taxonomy" id="2483361"/>
    <lineage>
        <taxon>Bacteria</taxon>
        <taxon>Bacillati</taxon>
        <taxon>Actinomycetota</taxon>
        <taxon>Actinomycetes</taxon>
        <taxon>Mycobacteriales</taxon>
        <taxon>Nocardiaceae</taxon>
        <taxon>Nocardia</taxon>
    </lineage>
</organism>
<accession>A0A3M2KUF9</accession>
<proteinExistence type="predicted"/>
<dbReference type="EMBL" id="RFFH01000015">
    <property type="protein sequence ID" value="RMI29292.1"/>
    <property type="molecule type" value="Genomic_DNA"/>
</dbReference>
<sequence length="224" mass="25963">MTPAMVARECGTSITVLFRRWAEQQGAAVRDFPRALEQFAEEYRMIDREAADRLELRFRRREDRPLTEKPLLDRRLQNSVHWYTSGGHRDLNEALRHPGLLDDPAILARRDELAEALDLLPEFHGIVYRGVDLPRNVLAQYRPGRVVIDRGFVSTSIHPEEMFAGSTQIATISRTGRYVAPFAMRRLEAEVTFKDESAFEILHRWDDPDTGRTVIYQLDRSEDI</sequence>
<gene>
    <name evidence="1" type="ORF">EBN03_26505</name>
</gene>
<keyword evidence="2" id="KW-1185">Reference proteome</keyword>
<dbReference type="PROSITE" id="PS51996">
    <property type="entry name" value="TR_MART"/>
    <property type="match status" value="1"/>
</dbReference>
<evidence type="ECO:0000313" key="2">
    <source>
        <dbReference type="Proteomes" id="UP000279275"/>
    </source>
</evidence>
<comment type="caution">
    <text evidence="1">The sequence shown here is derived from an EMBL/GenBank/DDBJ whole genome shotgun (WGS) entry which is preliminary data.</text>
</comment>
<dbReference type="Gene3D" id="3.90.176.10">
    <property type="entry name" value="Toxin ADP-ribosyltransferase, Chain A, domain 1"/>
    <property type="match status" value="1"/>
</dbReference>